<dbReference type="EMBL" id="JAUJYN010000044">
    <property type="protein sequence ID" value="KAK1257420.1"/>
    <property type="molecule type" value="Genomic_DNA"/>
</dbReference>
<feature type="transmembrane region" description="Helical" evidence="10">
    <location>
        <begin position="377"/>
        <end position="399"/>
    </location>
</feature>
<dbReference type="GO" id="GO:0015031">
    <property type="term" value="P:protein transport"/>
    <property type="evidence" value="ECO:0007669"/>
    <property type="project" value="UniProtKB-KW"/>
</dbReference>
<dbReference type="NCBIfam" id="TIGR00727">
    <property type="entry name" value="ISP4_OPT"/>
    <property type="match status" value="1"/>
</dbReference>
<dbReference type="NCBIfam" id="TIGR00728">
    <property type="entry name" value="OPT_sfam"/>
    <property type="match status" value="1"/>
</dbReference>
<evidence type="ECO:0000256" key="5">
    <source>
        <dbReference type="ARBA" id="ARBA00022856"/>
    </source>
</evidence>
<reference evidence="11" key="1">
    <citation type="journal article" date="2023" name="Nat. Commun.">
        <title>Diploid and tetraploid genomes of Acorus and the evolution of monocots.</title>
        <authorList>
            <person name="Ma L."/>
            <person name="Liu K.W."/>
            <person name="Li Z."/>
            <person name="Hsiao Y.Y."/>
            <person name="Qi Y."/>
            <person name="Fu T."/>
            <person name="Tang G.D."/>
            <person name="Zhang D."/>
            <person name="Sun W.H."/>
            <person name="Liu D.K."/>
            <person name="Li Y."/>
            <person name="Chen G.Z."/>
            <person name="Liu X.D."/>
            <person name="Liao X.Y."/>
            <person name="Jiang Y.T."/>
            <person name="Yu X."/>
            <person name="Hao Y."/>
            <person name="Huang J."/>
            <person name="Zhao X.W."/>
            <person name="Ke S."/>
            <person name="Chen Y.Y."/>
            <person name="Wu W.L."/>
            <person name="Hsu J.L."/>
            <person name="Lin Y.F."/>
            <person name="Huang M.D."/>
            <person name="Li C.Y."/>
            <person name="Huang L."/>
            <person name="Wang Z.W."/>
            <person name="Zhao X."/>
            <person name="Zhong W.Y."/>
            <person name="Peng D.H."/>
            <person name="Ahmad S."/>
            <person name="Lan S."/>
            <person name="Zhang J.S."/>
            <person name="Tsai W.C."/>
            <person name="Van de Peer Y."/>
            <person name="Liu Z.J."/>
        </authorList>
    </citation>
    <scope>NUCLEOTIDE SEQUENCE</scope>
    <source>
        <strain evidence="11">SCP</strain>
    </source>
</reference>
<name>A0AAV9A0V4_ACOGR</name>
<keyword evidence="3" id="KW-0813">Transport</keyword>
<feature type="compositionally biased region" description="Acidic residues" evidence="9">
    <location>
        <begin position="1"/>
        <end position="11"/>
    </location>
</feature>
<dbReference type="InterPro" id="IPR004648">
    <property type="entry name" value="Oligpept_transpt"/>
</dbReference>
<feature type="transmembrane region" description="Helical" evidence="10">
    <location>
        <begin position="433"/>
        <end position="454"/>
    </location>
</feature>
<evidence type="ECO:0000256" key="6">
    <source>
        <dbReference type="ARBA" id="ARBA00022927"/>
    </source>
</evidence>
<feature type="transmembrane region" description="Helical" evidence="10">
    <location>
        <begin position="136"/>
        <end position="162"/>
    </location>
</feature>
<evidence type="ECO:0000256" key="7">
    <source>
        <dbReference type="ARBA" id="ARBA00022989"/>
    </source>
</evidence>
<keyword evidence="12" id="KW-1185">Reference proteome</keyword>
<dbReference type="Pfam" id="PF03169">
    <property type="entry name" value="OPT"/>
    <property type="match status" value="1"/>
</dbReference>
<evidence type="ECO:0000256" key="4">
    <source>
        <dbReference type="ARBA" id="ARBA00022692"/>
    </source>
</evidence>
<evidence type="ECO:0000256" key="3">
    <source>
        <dbReference type="ARBA" id="ARBA00022448"/>
    </source>
</evidence>
<gene>
    <name evidence="11" type="ORF">QJS04_geneDACA020109</name>
</gene>
<comment type="subcellular location">
    <subcellularLocation>
        <location evidence="1">Membrane</location>
        <topology evidence="1">Multi-pass membrane protein</topology>
    </subcellularLocation>
</comment>
<evidence type="ECO:0000313" key="11">
    <source>
        <dbReference type="EMBL" id="KAK1257420.1"/>
    </source>
</evidence>
<feature type="transmembrane region" description="Helical" evidence="10">
    <location>
        <begin position="302"/>
        <end position="326"/>
    </location>
</feature>
<evidence type="ECO:0000313" key="12">
    <source>
        <dbReference type="Proteomes" id="UP001179952"/>
    </source>
</evidence>
<feature type="transmembrane region" description="Helical" evidence="10">
    <location>
        <begin position="63"/>
        <end position="83"/>
    </location>
</feature>
<dbReference type="PANTHER" id="PTHR22601">
    <property type="entry name" value="ISP4 LIKE PROTEIN"/>
    <property type="match status" value="1"/>
</dbReference>
<sequence length="752" mass="84415">MGSTEQEDDDLSAPLITAHQESTSSPSMADEDDDEEENSPIEQVALTVPIIDDPTMPVLTFRMWVLGTVSCALLSFLNQFFWYRKEPLSITSISAQIAVVPLGHLMAKTITDRVFFKGRSYEFTLNPGPFNVKEHVLITIFANSGAGSVYAIHIVTAVKIFYRKEISFFVSLIVVLTTQVLGFGWAGIFRKYLVEPAAMWWPYNLVQVSLFRALHEKEERPKRGTTRNQFFLVAFICSFAYYVFPGFLFQMLTSLSWICWIFPHSVIAQQLGSGLYGLGIGAIGLDWSTISSYLGSPLASPWFATANIAVGFVFIMYVVTPIAYWLNVYKAKNFPIFSDGLFTSSGQSYNISSIINSNFRLDIQAYEKEGPLYLSTFFAVTYGIGFASLTATIAHVALFHGREILEMSKSAFQKKTMDVHTRLMSVYKQVPEWWFVCILAANIALTVFACEYYNDQLQLPWWGVLLACALAIFFTLPIGIITATTNQTPGLNIITEYIMGYLYPGRPVANMCFKVYGYISMTQALTFLQDFKLGHYMKIPPRTMFMAQVVGTLIAAVVYLGTAWWLMETIPDICNTASLPSNSPWTCPSDHVFYDASVIWGLISPRRIFGDLGTYSAVNWFFLFGAVPPLLVWLTHRAFPSQHWISLINMPILIGATGNMPPATAVNYTTWIICGFLSGFVVYRYRREWWQRHNYVLSGAPDAGLAFMGVVLYLFLELENVSLNWWGNDLDGCPLATCPTAKGVVVDGCPVY</sequence>
<feature type="transmembrane region" description="Helical" evidence="10">
    <location>
        <begin position="695"/>
        <end position="716"/>
    </location>
</feature>
<feature type="compositionally biased region" description="Acidic residues" evidence="9">
    <location>
        <begin position="29"/>
        <end position="39"/>
    </location>
</feature>
<feature type="transmembrane region" description="Helical" evidence="10">
    <location>
        <begin position="666"/>
        <end position="683"/>
    </location>
</feature>
<keyword evidence="7 10" id="KW-1133">Transmembrane helix</keyword>
<evidence type="ECO:0000256" key="1">
    <source>
        <dbReference type="ARBA" id="ARBA00004141"/>
    </source>
</evidence>
<reference evidence="11" key="2">
    <citation type="submission" date="2023-06" db="EMBL/GenBank/DDBJ databases">
        <authorList>
            <person name="Ma L."/>
            <person name="Liu K.-W."/>
            <person name="Li Z."/>
            <person name="Hsiao Y.-Y."/>
            <person name="Qi Y."/>
            <person name="Fu T."/>
            <person name="Tang G."/>
            <person name="Zhang D."/>
            <person name="Sun W.-H."/>
            <person name="Liu D.-K."/>
            <person name="Li Y."/>
            <person name="Chen G.-Z."/>
            <person name="Liu X.-D."/>
            <person name="Liao X.-Y."/>
            <person name="Jiang Y.-T."/>
            <person name="Yu X."/>
            <person name="Hao Y."/>
            <person name="Huang J."/>
            <person name="Zhao X.-W."/>
            <person name="Ke S."/>
            <person name="Chen Y.-Y."/>
            <person name="Wu W.-L."/>
            <person name="Hsu J.-L."/>
            <person name="Lin Y.-F."/>
            <person name="Huang M.-D."/>
            <person name="Li C.-Y."/>
            <person name="Huang L."/>
            <person name="Wang Z.-W."/>
            <person name="Zhao X."/>
            <person name="Zhong W.-Y."/>
            <person name="Peng D.-H."/>
            <person name="Ahmad S."/>
            <person name="Lan S."/>
            <person name="Zhang J.-S."/>
            <person name="Tsai W.-C."/>
            <person name="Van De Peer Y."/>
            <person name="Liu Z.-J."/>
        </authorList>
    </citation>
    <scope>NUCLEOTIDE SEQUENCE</scope>
    <source>
        <strain evidence="11">SCP</strain>
        <tissue evidence="11">Leaves</tissue>
    </source>
</reference>
<comment type="similarity">
    <text evidence="2">Belongs to the oligopeptide OPT transporter (TC 2.A.67.1) family.</text>
</comment>
<dbReference type="Proteomes" id="UP001179952">
    <property type="component" value="Unassembled WGS sequence"/>
</dbReference>
<evidence type="ECO:0000256" key="10">
    <source>
        <dbReference type="SAM" id="Phobius"/>
    </source>
</evidence>
<evidence type="ECO:0000256" key="8">
    <source>
        <dbReference type="ARBA" id="ARBA00023136"/>
    </source>
</evidence>
<dbReference type="GO" id="GO:0016020">
    <property type="term" value="C:membrane"/>
    <property type="evidence" value="ECO:0007669"/>
    <property type="project" value="UniProtKB-SubCell"/>
</dbReference>
<organism evidence="11 12">
    <name type="scientific">Acorus gramineus</name>
    <name type="common">Dwarf sweet flag</name>
    <dbReference type="NCBI Taxonomy" id="55184"/>
    <lineage>
        <taxon>Eukaryota</taxon>
        <taxon>Viridiplantae</taxon>
        <taxon>Streptophyta</taxon>
        <taxon>Embryophyta</taxon>
        <taxon>Tracheophyta</taxon>
        <taxon>Spermatophyta</taxon>
        <taxon>Magnoliopsida</taxon>
        <taxon>Liliopsida</taxon>
        <taxon>Acoraceae</taxon>
        <taxon>Acorus</taxon>
    </lineage>
</organism>
<feature type="transmembrane region" description="Helical" evidence="10">
    <location>
        <begin position="460"/>
        <end position="483"/>
    </location>
</feature>
<feature type="region of interest" description="Disordered" evidence="9">
    <location>
        <begin position="1"/>
        <end position="43"/>
    </location>
</feature>
<comment type="caution">
    <text evidence="11">The sequence shown here is derived from an EMBL/GenBank/DDBJ whole genome shotgun (WGS) entry which is preliminary data.</text>
</comment>
<dbReference type="AlphaFoldDB" id="A0AAV9A0V4"/>
<evidence type="ECO:0000256" key="9">
    <source>
        <dbReference type="SAM" id="MobiDB-lite"/>
    </source>
</evidence>
<feature type="transmembrane region" description="Helical" evidence="10">
    <location>
        <begin position="230"/>
        <end position="263"/>
    </location>
</feature>
<evidence type="ECO:0000256" key="2">
    <source>
        <dbReference type="ARBA" id="ARBA00005484"/>
    </source>
</evidence>
<feature type="transmembrane region" description="Helical" evidence="10">
    <location>
        <begin position="168"/>
        <end position="189"/>
    </location>
</feature>
<keyword evidence="8 10" id="KW-0472">Membrane</keyword>
<proteinExistence type="inferred from homology"/>
<keyword evidence="4 10" id="KW-0812">Transmembrane</keyword>
<accession>A0AAV9A0V4</accession>
<keyword evidence="6" id="KW-0653">Protein transport</keyword>
<keyword evidence="5" id="KW-0571">Peptide transport</keyword>
<feature type="transmembrane region" description="Helical" evidence="10">
    <location>
        <begin position="275"/>
        <end position="295"/>
    </location>
</feature>
<dbReference type="InterPro" id="IPR004813">
    <property type="entry name" value="OPT"/>
</dbReference>
<dbReference type="GO" id="GO:0035673">
    <property type="term" value="F:oligopeptide transmembrane transporter activity"/>
    <property type="evidence" value="ECO:0007669"/>
    <property type="project" value="InterPro"/>
</dbReference>
<feature type="transmembrane region" description="Helical" evidence="10">
    <location>
        <begin position="612"/>
        <end position="632"/>
    </location>
</feature>
<protein>
    <submittedName>
        <fullName evidence="11">Oligopeptide transporter 7</fullName>
    </submittedName>
</protein>
<feature type="transmembrane region" description="Helical" evidence="10">
    <location>
        <begin position="545"/>
        <end position="567"/>
    </location>
</feature>